<dbReference type="EMBL" id="CP029185">
    <property type="protein sequence ID" value="AWH89326.1"/>
    <property type="molecule type" value="Genomic_DNA"/>
</dbReference>
<feature type="transmembrane region" description="Helical" evidence="1">
    <location>
        <begin position="208"/>
        <end position="226"/>
    </location>
</feature>
<keyword evidence="1" id="KW-0472">Membrane</keyword>
<evidence type="ECO:0000313" key="3">
    <source>
        <dbReference type="EMBL" id="AWH89326.1"/>
    </source>
</evidence>
<dbReference type="InterPro" id="IPR031566">
    <property type="entry name" value="CitMHS_2"/>
</dbReference>
<protein>
    <submittedName>
        <fullName evidence="3">Sodium:proton antiporter</fullName>
    </submittedName>
</protein>
<keyword evidence="1" id="KW-1133">Transmembrane helix</keyword>
<dbReference type="InterPro" id="IPR051475">
    <property type="entry name" value="Diverse_Ion_Transporter"/>
</dbReference>
<dbReference type="OrthoDB" id="9765532at2"/>
<name>A0A2Y9TZZ4_9GAMM</name>
<feature type="transmembrane region" description="Helical" evidence="1">
    <location>
        <begin position="129"/>
        <end position="156"/>
    </location>
</feature>
<dbReference type="AlphaFoldDB" id="A0A2Y9TZZ4"/>
<evidence type="ECO:0000256" key="2">
    <source>
        <dbReference type="SAM" id="SignalP"/>
    </source>
</evidence>
<dbReference type="PANTHER" id="PTHR43568">
    <property type="entry name" value="P PROTEIN"/>
    <property type="match status" value="1"/>
</dbReference>
<feature type="transmembrane region" description="Helical" evidence="1">
    <location>
        <begin position="168"/>
        <end position="187"/>
    </location>
</feature>
<feature type="transmembrane region" description="Helical" evidence="1">
    <location>
        <begin position="98"/>
        <end position="117"/>
    </location>
</feature>
<evidence type="ECO:0000256" key="1">
    <source>
        <dbReference type="SAM" id="Phobius"/>
    </source>
</evidence>
<keyword evidence="1" id="KW-0812">Transmembrane</keyword>
<accession>A0A2Y9TZZ4</accession>
<feature type="signal peptide" evidence="2">
    <location>
        <begin position="1"/>
        <end position="24"/>
    </location>
</feature>
<feature type="transmembrane region" description="Helical" evidence="1">
    <location>
        <begin position="447"/>
        <end position="471"/>
    </location>
</feature>
<feature type="chain" id="PRO_5015889425" evidence="2">
    <location>
        <begin position="25"/>
        <end position="472"/>
    </location>
</feature>
<dbReference type="Pfam" id="PF16980">
    <property type="entry name" value="CitMHS_2"/>
    <property type="match status" value="1"/>
</dbReference>
<gene>
    <name evidence="3" type="ORF">HYN51_12675</name>
</gene>
<sequence length="472" mass="51064">MSRPLLFKLLCLLSGLMIPAASFAADIDGSTLSLGWGIPFVGILLSIALCPLLIPTIWHHHFGKITALWSALFLIPFTITFGMGTSIGLVSHAILAEYIPFIILLFALFTVSGGILVKGNLHGSPKLNTALLAIGAILASLMGTTGAAMLLIRPLIRANDNRKHRVHVIIFFIFLVANIGGGLTPLGDPPLFIGFLKGVDFFWTAKHMLLPVLISTLVLLTLFYLVDSHYYKREDEIEAHDPTPDSKLRLYGKFNFILLLAVVGSVLLSGFWKSAVAFSVLGVHIELQNITRDILLLVIAALSMILTAKQVRSANQFSWEPILEVGKLFAGIFITIGPVLAILRAGQEGHMAGLVAIVSDPEGAPINAMYFWLSGALSGFLDNAPTYLVFFNLAAGDATTLMGPLQQTLLAISMGSVFMGALTYIGNAPNFMVKSIATQSGIAMPSFFGYMKWSFGILIPLFLILTVIFFLI</sequence>
<proteinExistence type="predicted"/>
<keyword evidence="4" id="KW-1185">Reference proteome</keyword>
<dbReference type="Proteomes" id="UP000244908">
    <property type="component" value="Chromosome"/>
</dbReference>
<feature type="transmembrane region" description="Helical" evidence="1">
    <location>
        <begin position="328"/>
        <end position="346"/>
    </location>
</feature>
<feature type="transmembrane region" description="Helical" evidence="1">
    <location>
        <begin position="256"/>
        <end position="283"/>
    </location>
</feature>
<feature type="transmembrane region" description="Helical" evidence="1">
    <location>
        <begin position="34"/>
        <end position="54"/>
    </location>
</feature>
<dbReference type="RefSeq" id="WP_108901375.1">
    <property type="nucleotide sequence ID" value="NZ_CP029185.2"/>
</dbReference>
<organism evidence="3 4">
    <name type="scientific">Limnobaculum parvum</name>
    <dbReference type="NCBI Taxonomy" id="2172103"/>
    <lineage>
        <taxon>Bacteria</taxon>
        <taxon>Pseudomonadati</taxon>
        <taxon>Pseudomonadota</taxon>
        <taxon>Gammaproteobacteria</taxon>
        <taxon>Enterobacterales</taxon>
        <taxon>Budviciaceae</taxon>
        <taxon>Limnobaculum</taxon>
    </lineage>
</organism>
<feature type="transmembrane region" description="Helical" evidence="1">
    <location>
        <begin position="409"/>
        <end position="427"/>
    </location>
</feature>
<reference evidence="3 4" key="1">
    <citation type="journal article" date="2019" name="Int. J. Syst. Evol. Microbiol.">
        <title>Limnobaculum parvum gen. nov., sp. nov., isolated from a freshwater lake.</title>
        <authorList>
            <person name="Baek C."/>
            <person name="Shin S.K."/>
            <person name="Yi H."/>
        </authorList>
    </citation>
    <scope>NUCLEOTIDE SEQUENCE [LARGE SCALE GENOMIC DNA]</scope>
    <source>
        <strain evidence="3 4">HYN0051</strain>
    </source>
</reference>
<feature type="transmembrane region" description="Helical" evidence="1">
    <location>
        <begin position="66"/>
        <end position="92"/>
    </location>
</feature>
<dbReference type="PANTHER" id="PTHR43568:SF1">
    <property type="entry name" value="P PROTEIN"/>
    <property type="match status" value="1"/>
</dbReference>
<dbReference type="KEGG" id="lpv:HYN51_12675"/>
<feature type="transmembrane region" description="Helical" evidence="1">
    <location>
        <begin position="290"/>
        <end position="308"/>
    </location>
</feature>
<keyword evidence="2" id="KW-0732">Signal</keyword>
<evidence type="ECO:0000313" key="4">
    <source>
        <dbReference type="Proteomes" id="UP000244908"/>
    </source>
</evidence>